<feature type="compositionally biased region" description="Low complexity" evidence="1">
    <location>
        <begin position="121"/>
        <end position="135"/>
    </location>
</feature>
<feature type="region of interest" description="Disordered" evidence="1">
    <location>
        <begin position="121"/>
        <end position="140"/>
    </location>
</feature>
<proteinExistence type="predicted"/>
<feature type="region of interest" description="Disordered" evidence="1">
    <location>
        <begin position="222"/>
        <end position="241"/>
    </location>
</feature>
<protein>
    <recommendedName>
        <fullName evidence="2">No apical meristem-associated C-terminal domain-containing protein</fullName>
    </recommendedName>
</protein>
<dbReference type="PANTHER" id="PTHR45023">
    <property type="match status" value="1"/>
</dbReference>
<evidence type="ECO:0000313" key="4">
    <source>
        <dbReference type="Proteomes" id="UP000195402"/>
    </source>
</evidence>
<dbReference type="STRING" id="56857.A0A200QQR8"/>
<dbReference type="InterPro" id="IPR029466">
    <property type="entry name" value="NAM-associated_C"/>
</dbReference>
<name>A0A200QQR8_MACCD</name>
<accession>A0A200QQR8</accession>
<keyword evidence="4" id="KW-1185">Reference proteome</keyword>
<feature type="region of interest" description="Disordered" evidence="1">
    <location>
        <begin position="145"/>
        <end position="175"/>
    </location>
</feature>
<feature type="compositionally biased region" description="Basic and acidic residues" evidence="1">
    <location>
        <begin position="148"/>
        <end position="162"/>
    </location>
</feature>
<dbReference type="InParanoid" id="A0A200QQR8"/>
<organism evidence="3 4">
    <name type="scientific">Macleaya cordata</name>
    <name type="common">Five-seeded plume-poppy</name>
    <name type="synonym">Bocconia cordata</name>
    <dbReference type="NCBI Taxonomy" id="56857"/>
    <lineage>
        <taxon>Eukaryota</taxon>
        <taxon>Viridiplantae</taxon>
        <taxon>Streptophyta</taxon>
        <taxon>Embryophyta</taxon>
        <taxon>Tracheophyta</taxon>
        <taxon>Spermatophyta</taxon>
        <taxon>Magnoliopsida</taxon>
        <taxon>Ranunculales</taxon>
        <taxon>Papaveraceae</taxon>
        <taxon>Papaveroideae</taxon>
        <taxon>Macleaya</taxon>
    </lineage>
</organism>
<evidence type="ECO:0000313" key="3">
    <source>
        <dbReference type="EMBL" id="OVA12800.1"/>
    </source>
</evidence>
<dbReference type="PANTHER" id="PTHR45023:SF4">
    <property type="entry name" value="GLYCINE-RICH PROTEIN-RELATED"/>
    <property type="match status" value="1"/>
</dbReference>
<dbReference type="Proteomes" id="UP000195402">
    <property type="component" value="Unassembled WGS sequence"/>
</dbReference>
<dbReference type="EMBL" id="MVGT01001345">
    <property type="protein sequence ID" value="OVA12800.1"/>
    <property type="molecule type" value="Genomic_DNA"/>
</dbReference>
<dbReference type="Pfam" id="PF14303">
    <property type="entry name" value="NAM-associated"/>
    <property type="match status" value="1"/>
</dbReference>
<dbReference type="AlphaFoldDB" id="A0A200QQR8"/>
<gene>
    <name evidence="3" type="ORF">BVC80_1029g19</name>
</gene>
<evidence type="ECO:0000259" key="2">
    <source>
        <dbReference type="Pfam" id="PF14303"/>
    </source>
</evidence>
<dbReference type="OrthoDB" id="2507429at2759"/>
<evidence type="ECO:0000256" key="1">
    <source>
        <dbReference type="SAM" id="MobiDB-lite"/>
    </source>
</evidence>
<sequence>MTTKTVRGKKFDTTEDVAVCRSWIAVNGDGATGKDQNLQTFWGRVKAEVDRQYHSGWNELDKLKTAKELFKGQTRKQFKFEECYEVLKKCPKFALSMTFVFESTRASQIKGLNDIGSSCSQSIPNTPSTPITPTSANPDVTPIDIDAPYERPIGRKASKDALGKGGKRKGRGSSETAYAEVLAENKEINEWHKQCFELKMAEWEADRALRKSLFEQLIESKKNEEDRKKNKEERTRQAEEERIMVMDLEGFNPQLREYYELLREEIMRKRRLQHQRAGSSSAP</sequence>
<feature type="domain" description="No apical meristem-associated C-terminal" evidence="2">
    <location>
        <begin position="76"/>
        <end position="266"/>
    </location>
</feature>
<reference evidence="3 4" key="1">
    <citation type="journal article" date="2017" name="Mol. Plant">
        <title>The Genome of Medicinal Plant Macleaya cordata Provides New Insights into Benzylisoquinoline Alkaloids Metabolism.</title>
        <authorList>
            <person name="Liu X."/>
            <person name="Liu Y."/>
            <person name="Huang P."/>
            <person name="Ma Y."/>
            <person name="Qing Z."/>
            <person name="Tang Q."/>
            <person name="Cao H."/>
            <person name="Cheng P."/>
            <person name="Zheng Y."/>
            <person name="Yuan Z."/>
            <person name="Zhou Y."/>
            <person name="Liu J."/>
            <person name="Tang Z."/>
            <person name="Zhuo Y."/>
            <person name="Zhang Y."/>
            <person name="Yu L."/>
            <person name="Huang J."/>
            <person name="Yang P."/>
            <person name="Peng Q."/>
            <person name="Zhang J."/>
            <person name="Jiang W."/>
            <person name="Zhang Z."/>
            <person name="Lin K."/>
            <person name="Ro D.K."/>
            <person name="Chen X."/>
            <person name="Xiong X."/>
            <person name="Shang Y."/>
            <person name="Huang S."/>
            <person name="Zeng J."/>
        </authorList>
    </citation>
    <scope>NUCLEOTIDE SEQUENCE [LARGE SCALE GENOMIC DNA]</scope>
    <source>
        <strain evidence="4">cv. BLH2017</strain>
        <tissue evidence="3">Root</tissue>
    </source>
</reference>
<comment type="caution">
    <text evidence="3">The sequence shown here is derived from an EMBL/GenBank/DDBJ whole genome shotgun (WGS) entry which is preliminary data.</text>
</comment>